<sequence length="64" mass="7274">MVQELEAWLLVDYLGICCFFTKNADHRNNQEWIKFANSKQRGQTDLIAEAESGGNGVKECLVKL</sequence>
<gene>
    <name evidence="1" type="ORF">NIES806_30230</name>
</gene>
<organism evidence="1 2">
    <name type="scientific">Dolichospermum compactum NIES-806</name>
    <dbReference type="NCBI Taxonomy" id="1973481"/>
    <lineage>
        <taxon>Bacteria</taxon>
        <taxon>Bacillati</taxon>
        <taxon>Cyanobacteriota</taxon>
        <taxon>Cyanophyceae</taxon>
        <taxon>Nostocales</taxon>
        <taxon>Aphanizomenonaceae</taxon>
        <taxon>Dolichospermum</taxon>
        <taxon>Dolichospermum compactum</taxon>
    </lineage>
</organism>
<dbReference type="KEGG" id="dcm:NIES806_30230"/>
<accession>A0A1Z4V5P1</accession>
<name>A0A1Z4V5P1_9CYAN</name>
<evidence type="ECO:0000313" key="2">
    <source>
        <dbReference type="Proteomes" id="UP000218702"/>
    </source>
</evidence>
<dbReference type="AlphaFoldDB" id="A0A1Z4V5P1"/>
<dbReference type="OrthoDB" id="495982at2"/>
<proteinExistence type="predicted"/>
<dbReference type="RefSeq" id="WP_096668476.1">
    <property type="nucleotide sequence ID" value="NZ_AP018316.1"/>
</dbReference>
<reference evidence="1 2" key="1">
    <citation type="submission" date="2017-06" db="EMBL/GenBank/DDBJ databases">
        <title>Genome sequencing of cyanobaciteial culture collection at National Institute for Environmental Studies (NIES).</title>
        <authorList>
            <person name="Hirose Y."/>
            <person name="Shimura Y."/>
            <person name="Fujisawa T."/>
            <person name="Nakamura Y."/>
            <person name="Kawachi M."/>
        </authorList>
    </citation>
    <scope>NUCLEOTIDE SEQUENCE [LARGE SCALE GENOMIC DNA]</scope>
    <source>
        <strain evidence="1 2">NIES-806</strain>
    </source>
</reference>
<protein>
    <submittedName>
        <fullName evidence="1">Uncharacterized protein</fullName>
    </submittedName>
</protein>
<evidence type="ECO:0000313" key="1">
    <source>
        <dbReference type="EMBL" id="BAZ86807.1"/>
    </source>
</evidence>
<dbReference type="EMBL" id="AP018316">
    <property type="protein sequence ID" value="BAZ86807.1"/>
    <property type="molecule type" value="Genomic_DNA"/>
</dbReference>
<keyword evidence="2" id="KW-1185">Reference proteome</keyword>
<dbReference type="Proteomes" id="UP000218702">
    <property type="component" value="Chromosome"/>
</dbReference>